<evidence type="ECO:0000313" key="7">
    <source>
        <dbReference type="Proteomes" id="UP001139646"/>
    </source>
</evidence>
<protein>
    <submittedName>
        <fullName evidence="6">Site-specific integrase</fullName>
    </submittedName>
</protein>
<dbReference type="RefSeq" id="WP_242288115.1">
    <property type="nucleotide sequence ID" value="NZ_JAKKSL010000004.1"/>
</dbReference>
<dbReference type="Pfam" id="PF13495">
    <property type="entry name" value="Phage_int_SAM_4"/>
    <property type="match status" value="1"/>
</dbReference>
<keyword evidence="2" id="KW-0229">DNA integration</keyword>
<dbReference type="InterPro" id="IPR002104">
    <property type="entry name" value="Integrase_catalytic"/>
</dbReference>
<keyword evidence="4" id="KW-0233">DNA recombination</keyword>
<evidence type="ECO:0000256" key="4">
    <source>
        <dbReference type="ARBA" id="ARBA00023172"/>
    </source>
</evidence>
<dbReference type="Gene3D" id="1.10.150.130">
    <property type="match status" value="1"/>
</dbReference>
<accession>A0ABS9X4X4</accession>
<comment type="caution">
    <text evidence="6">The sequence shown here is derived from an EMBL/GenBank/DDBJ whole genome shotgun (WGS) entry which is preliminary data.</text>
</comment>
<dbReference type="InterPro" id="IPR013762">
    <property type="entry name" value="Integrase-like_cat_sf"/>
</dbReference>
<sequence>MNITQQTRFNLLAQSYLNELTLQGKSEKTIDAYCRCIRQTATFFDTCPDNLTVDALKTYFLYLVEHKSWSHVKITRCAIQFLYTHVLKRPWQWVDIVKPPKVQALQDVLSVAEVAAIINTTRQLRYQVYYLTTYSLGLRLSETLNLTIADIDSHLMQVHLRYTKSKKDRIVPLPHATLLALRHYWKTHRHPTLLFPGGKPPHCREGKTLVMDKGGVQKTIKLVANACGITKNVHVHTLRHSIATHLLERGASLRSIQVFLGHACPKTTALYTRMTEEVAQNSQLLHNDIIDSLDITWQEQPHD</sequence>
<dbReference type="PANTHER" id="PTHR30349">
    <property type="entry name" value="PHAGE INTEGRASE-RELATED"/>
    <property type="match status" value="1"/>
</dbReference>
<gene>
    <name evidence="6" type="ORF">L3081_20295</name>
</gene>
<comment type="similarity">
    <text evidence="1">Belongs to the 'phage' integrase family.</text>
</comment>
<reference evidence="6" key="1">
    <citation type="submission" date="2022-01" db="EMBL/GenBank/DDBJ databases">
        <title>Colwellia maritima, isolated from seawater.</title>
        <authorList>
            <person name="Kristyanto S."/>
            <person name="Jung J."/>
            <person name="Jeon C.O."/>
        </authorList>
    </citation>
    <scope>NUCLEOTIDE SEQUENCE</scope>
    <source>
        <strain evidence="6">MSW7</strain>
    </source>
</reference>
<feature type="domain" description="Tyr recombinase" evidence="5">
    <location>
        <begin position="104"/>
        <end position="284"/>
    </location>
</feature>
<name>A0ABS9X4X4_9GAMM</name>
<proteinExistence type="inferred from homology"/>
<dbReference type="InterPro" id="IPR010998">
    <property type="entry name" value="Integrase_recombinase_N"/>
</dbReference>
<keyword evidence="3" id="KW-0238">DNA-binding</keyword>
<evidence type="ECO:0000256" key="3">
    <source>
        <dbReference type="ARBA" id="ARBA00023125"/>
    </source>
</evidence>
<dbReference type="PANTHER" id="PTHR30349:SF64">
    <property type="entry name" value="PROPHAGE INTEGRASE INTD-RELATED"/>
    <property type="match status" value="1"/>
</dbReference>
<dbReference type="Proteomes" id="UP001139646">
    <property type="component" value="Unassembled WGS sequence"/>
</dbReference>
<dbReference type="InterPro" id="IPR011010">
    <property type="entry name" value="DNA_brk_join_enz"/>
</dbReference>
<dbReference type="SUPFAM" id="SSF56349">
    <property type="entry name" value="DNA breaking-rejoining enzymes"/>
    <property type="match status" value="1"/>
</dbReference>
<dbReference type="EMBL" id="JAKKSL010000004">
    <property type="protein sequence ID" value="MCI2285292.1"/>
    <property type="molecule type" value="Genomic_DNA"/>
</dbReference>
<evidence type="ECO:0000313" key="6">
    <source>
        <dbReference type="EMBL" id="MCI2285292.1"/>
    </source>
</evidence>
<dbReference type="InterPro" id="IPR050090">
    <property type="entry name" value="Tyrosine_recombinase_XerCD"/>
</dbReference>
<evidence type="ECO:0000256" key="1">
    <source>
        <dbReference type="ARBA" id="ARBA00008857"/>
    </source>
</evidence>
<evidence type="ECO:0000256" key="2">
    <source>
        <dbReference type="ARBA" id="ARBA00022908"/>
    </source>
</evidence>
<evidence type="ECO:0000259" key="5">
    <source>
        <dbReference type="PROSITE" id="PS51898"/>
    </source>
</evidence>
<dbReference type="Gene3D" id="1.10.443.10">
    <property type="entry name" value="Intergrase catalytic core"/>
    <property type="match status" value="1"/>
</dbReference>
<organism evidence="6 7">
    <name type="scientific">Colwellia maritima</name>
    <dbReference type="NCBI Taxonomy" id="2912588"/>
    <lineage>
        <taxon>Bacteria</taxon>
        <taxon>Pseudomonadati</taxon>
        <taxon>Pseudomonadota</taxon>
        <taxon>Gammaproteobacteria</taxon>
        <taxon>Alteromonadales</taxon>
        <taxon>Colwelliaceae</taxon>
        <taxon>Colwellia</taxon>
    </lineage>
</organism>
<dbReference type="Pfam" id="PF00589">
    <property type="entry name" value="Phage_integrase"/>
    <property type="match status" value="1"/>
</dbReference>
<keyword evidence="7" id="KW-1185">Reference proteome</keyword>
<dbReference type="InterPro" id="IPR004107">
    <property type="entry name" value="Integrase_SAM-like_N"/>
</dbReference>
<dbReference type="PROSITE" id="PS51898">
    <property type="entry name" value="TYR_RECOMBINASE"/>
    <property type="match status" value="1"/>
</dbReference>